<name>A0A2C9UIZ1_MANES</name>
<reference evidence="2" key="1">
    <citation type="submission" date="2016-02" db="EMBL/GenBank/DDBJ databases">
        <title>WGS assembly of Manihot esculenta.</title>
        <authorList>
            <person name="Bredeson J.V."/>
            <person name="Prochnik S.E."/>
            <person name="Lyons J.B."/>
            <person name="Schmutz J."/>
            <person name="Grimwood J."/>
            <person name="Vrebalov J."/>
            <person name="Bart R.S."/>
            <person name="Amuge T."/>
            <person name="Ferguson M.E."/>
            <person name="Green R."/>
            <person name="Putnam N."/>
            <person name="Stites J."/>
            <person name="Rounsley S."/>
            <person name="Rokhsar D.S."/>
        </authorList>
    </citation>
    <scope>NUCLEOTIDE SEQUENCE [LARGE SCALE GENOMIC DNA]</scope>
    <source>
        <tissue evidence="2">Leaf</tissue>
    </source>
</reference>
<dbReference type="EMBL" id="CM004400">
    <property type="protein sequence ID" value="OAY30701.1"/>
    <property type="molecule type" value="Genomic_DNA"/>
</dbReference>
<feature type="region of interest" description="Disordered" evidence="1">
    <location>
        <begin position="160"/>
        <end position="181"/>
    </location>
</feature>
<dbReference type="InterPro" id="IPR038947">
    <property type="entry name" value="At3g27210-like"/>
</dbReference>
<evidence type="ECO:0000313" key="2">
    <source>
        <dbReference type="EMBL" id="OAY30701.1"/>
    </source>
</evidence>
<feature type="compositionally biased region" description="Basic and acidic residues" evidence="1">
    <location>
        <begin position="170"/>
        <end position="181"/>
    </location>
</feature>
<dbReference type="PANTHER" id="PTHR34280:SF17">
    <property type="entry name" value="PROTEIN WAVE"/>
    <property type="match status" value="1"/>
</dbReference>
<feature type="region of interest" description="Disordered" evidence="1">
    <location>
        <begin position="106"/>
        <end position="140"/>
    </location>
</feature>
<proteinExistence type="predicted"/>
<accession>A0A2C9UIZ1</accession>
<organism evidence="2">
    <name type="scientific">Manihot esculenta</name>
    <name type="common">Cassava</name>
    <name type="synonym">Jatropha manihot</name>
    <dbReference type="NCBI Taxonomy" id="3983"/>
    <lineage>
        <taxon>Eukaryota</taxon>
        <taxon>Viridiplantae</taxon>
        <taxon>Streptophyta</taxon>
        <taxon>Embryophyta</taxon>
        <taxon>Tracheophyta</taxon>
        <taxon>Spermatophyta</taxon>
        <taxon>Magnoliopsida</taxon>
        <taxon>eudicotyledons</taxon>
        <taxon>Gunneridae</taxon>
        <taxon>Pentapetalae</taxon>
        <taxon>rosids</taxon>
        <taxon>fabids</taxon>
        <taxon>Malpighiales</taxon>
        <taxon>Euphorbiaceae</taxon>
        <taxon>Crotonoideae</taxon>
        <taxon>Manihoteae</taxon>
        <taxon>Manihot</taxon>
    </lineage>
</organism>
<dbReference type="AlphaFoldDB" id="A0A2C9UIZ1"/>
<dbReference type="OMA" id="DECWSEE"/>
<protein>
    <submittedName>
        <fullName evidence="2">Uncharacterized protein</fullName>
    </submittedName>
</protein>
<sequence length="181" mass="19758">MDSVTNLHASVGQGMTSNDAKVLSGSDTEDDFFSVKGDFSRSCSNASSRRDSFSGSSSVLCQDPFRSDQVDNRPKLFEFLQDECWSEEIASIHLSYVPSAVFTAPGIKDDRLKPKPTVLQLPPMDETSSIPGEELKLSDKIAGDHNRSLKNEKAATASRCCFPSLSPRRSPREGKKGNPPN</sequence>
<gene>
    <name evidence="2" type="ORF">MANES_14G052600</name>
</gene>
<dbReference type="PANTHER" id="PTHR34280">
    <property type="entry name" value="OS01G0920100 PROTEIN"/>
    <property type="match status" value="1"/>
</dbReference>
<feature type="compositionally biased region" description="Low complexity" evidence="1">
    <location>
        <begin position="40"/>
        <end position="58"/>
    </location>
</feature>
<evidence type="ECO:0000256" key="1">
    <source>
        <dbReference type="SAM" id="MobiDB-lite"/>
    </source>
</evidence>
<dbReference type="STRING" id="3983.A0A2C9UIZ1"/>
<feature type="region of interest" description="Disordered" evidence="1">
    <location>
        <begin position="39"/>
        <end position="68"/>
    </location>
</feature>